<reference evidence="2 3" key="2">
    <citation type="journal article" date="2016" name="Int. J. Syst. Evol. Microbiol.">
        <title>Flavisolibacter tropicus sp. nov., isolated from tropical soil.</title>
        <authorList>
            <person name="Lee J.J."/>
            <person name="Kang M.S."/>
            <person name="Kim G.S."/>
            <person name="Lee C.S."/>
            <person name="Lim S."/>
            <person name="Lee J."/>
            <person name="Roh S.H."/>
            <person name="Kang H."/>
            <person name="Ha J.M."/>
            <person name="Bae S."/>
            <person name="Jung H.Y."/>
            <person name="Kim M.K."/>
        </authorList>
    </citation>
    <scope>NUCLEOTIDE SEQUENCE [LARGE SCALE GENOMIC DNA]</scope>
    <source>
        <strain evidence="2 3">LCS9</strain>
    </source>
</reference>
<dbReference type="Proteomes" id="UP000077177">
    <property type="component" value="Chromosome"/>
</dbReference>
<gene>
    <name evidence="2" type="ORF">SY85_14725</name>
</gene>
<reference evidence="3" key="1">
    <citation type="submission" date="2015-01" db="EMBL/GenBank/DDBJ databases">
        <title>Flavisolibacter sp./LCS9/ whole genome sequencing.</title>
        <authorList>
            <person name="Kim M.K."/>
            <person name="Srinivasan S."/>
            <person name="Lee J.-J."/>
        </authorList>
    </citation>
    <scope>NUCLEOTIDE SEQUENCE [LARGE SCALE GENOMIC DNA]</scope>
    <source>
        <strain evidence="3">LCS9</strain>
    </source>
</reference>
<dbReference type="EMBL" id="CP011390">
    <property type="protein sequence ID" value="ANE51571.1"/>
    <property type="molecule type" value="Genomic_DNA"/>
</dbReference>
<accession>A0A172TWT2</accession>
<protein>
    <submittedName>
        <fullName evidence="2">Uncharacterized protein</fullName>
    </submittedName>
</protein>
<evidence type="ECO:0000313" key="2">
    <source>
        <dbReference type="EMBL" id="ANE51571.1"/>
    </source>
</evidence>
<dbReference type="AlphaFoldDB" id="A0A172TWT2"/>
<feature type="region of interest" description="Disordered" evidence="1">
    <location>
        <begin position="18"/>
        <end position="40"/>
    </location>
</feature>
<evidence type="ECO:0000313" key="3">
    <source>
        <dbReference type="Proteomes" id="UP000077177"/>
    </source>
</evidence>
<organism evidence="2 3">
    <name type="scientific">Flavisolibacter tropicus</name>
    <dbReference type="NCBI Taxonomy" id="1492898"/>
    <lineage>
        <taxon>Bacteria</taxon>
        <taxon>Pseudomonadati</taxon>
        <taxon>Bacteroidota</taxon>
        <taxon>Chitinophagia</taxon>
        <taxon>Chitinophagales</taxon>
        <taxon>Chitinophagaceae</taxon>
        <taxon>Flavisolibacter</taxon>
    </lineage>
</organism>
<dbReference type="KEGG" id="fla:SY85_14725"/>
<keyword evidence="3" id="KW-1185">Reference proteome</keyword>
<name>A0A172TWT2_9BACT</name>
<sequence length="61" mass="6545">MSASAELRKRVKGALRAIGFTQSAPRRGEGGMSEPGFGEIQGFGRRMADVRMEDGGFRLTG</sequence>
<evidence type="ECO:0000256" key="1">
    <source>
        <dbReference type="SAM" id="MobiDB-lite"/>
    </source>
</evidence>
<proteinExistence type="predicted"/>